<dbReference type="NCBIfam" id="NF045639">
    <property type="entry name" value="GCX_COOH"/>
    <property type="match status" value="1"/>
</dbReference>
<evidence type="ECO:0000256" key="1">
    <source>
        <dbReference type="ARBA" id="ARBA00022729"/>
    </source>
</evidence>
<comment type="caution">
    <text evidence="4">The sequence shown here is derived from an EMBL/GenBank/DDBJ whole genome shotgun (WGS) entry which is preliminary data.</text>
</comment>
<keyword evidence="5" id="KW-1185">Reference proteome</keyword>
<reference evidence="4 5" key="1">
    <citation type="submission" date="2020-07" db="EMBL/GenBank/DDBJ databases">
        <title>Description of Kordia aestuariivivens sp. nov., isolated from a tidal flat.</title>
        <authorList>
            <person name="Park S."/>
            <person name="Yoon J.-H."/>
        </authorList>
    </citation>
    <scope>NUCLEOTIDE SEQUENCE [LARGE SCALE GENOMIC DNA]</scope>
    <source>
        <strain evidence="4 5">YSTF-M3</strain>
    </source>
</reference>
<feature type="signal peptide" evidence="2">
    <location>
        <begin position="1"/>
        <end position="23"/>
    </location>
</feature>
<proteinExistence type="predicted"/>
<dbReference type="Gene3D" id="2.60.40.3080">
    <property type="match status" value="1"/>
</dbReference>
<dbReference type="Pfam" id="PF18962">
    <property type="entry name" value="Por_Secre_tail"/>
    <property type="match status" value="1"/>
</dbReference>
<sequence length="685" mass="74260">MKKTIHYLLLFFFCISFTQWAHAQKEDINKAIDNWRYWKESAEQGKTPFNPNVPSKKPTKKGSIINSKMGVVDSPDVVLLTGNNVSQSENSVFVNPMNNQIALNSNNSEVNGTVFGTNALFSFDGGINWVGNTGGAGGNNRGDPAAAINNNGVSYIGNIAANSGQGISISTNNGATWTSTMIANPGANELLDKNHLWVDNSTTSAFESNLYSAWTPLALFGGNTGNQGEIALSRSTNDGQNWSAPITISNAVNAVRFNQGVNIQTGPNGEVYATWAIYDAFPARENAIGFARSTNGGVTFTAATRIQNNIRGIRWQPGFTGGLANPHGKNMRTNSFPVMAVDISGGLNDGNIYVVWSNQGVPGTNTGNDISVYMIRSTNQGNTWSAPIRVNQDPIGNVQYFPWITCDPVTGDLSVIFYDDRDVGAAQVEAWVATSTNGGNTWEDFRVSDVAFTPAPIPGLAGGYMGDYLGISARGGQVYPVWTDNRSGQTLTYTSPFQLIEECPENATITANVNSGQTETKQANQTITLSNTIESSATGIYHAGNEVLMTHNFLARSGSVFRSYIEGCTGNFQSRTIATANYFETALNLAPTPKLIPQYKPSQQDIPITLYPNPATSIVTVELTEVIQNFKVEIYSMSRGLMYSNQFKQSNTSKFQVDISNFIEGIYFIKVISEEKTFTGKIIKK</sequence>
<evidence type="ECO:0000313" key="4">
    <source>
        <dbReference type="EMBL" id="MBC8755165.1"/>
    </source>
</evidence>
<accession>A0ABR7Q9D0</accession>
<gene>
    <name evidence="4" type="ORF">H2O64_10810</name>
</gene>
<dbReference type="InterPro" id="IPR036278">
    <property type="entry name" value="Sialidase_sf"/>
</dbReference>
<dbReference type="Gene3D" id="2.120.10.10">
    <property type="match status" value="2"/>
</dbReference>
<dbReference type="Proteomes" id="UP000619238">
    <property type="component" value="Unassembled WGS sequence"/>
</dbReference>
<feature type="chain" id="PRO_5046108032" evidence="2">
    <location>
        <begin position="24"/>
        <end position="685"/>
    </location>
</feature>
<feature type="domain" description="Secretion system C-terminal sorting" evidence="3">
    <location>
        <begin position="610"/>
        <end position="683"/>
    </location>
</feature>
<dbReference type="CDD" id="cd15482">
    <property type="entry name" value="Sialidase_non-viral"/>
    <property type="match status" value="1"/>
</dbReference>
<organism evidence="4 5">
    <name type="scientific">Kordia aestuariivivens</name>
    <dbReference type="NCBI Taxonomy" id="2759037"/>
    <lineage>
        <taxon>Bacteria</taxon>
        <taxon>Pseudomonadati</taxon>
        <taxon>Bacteroidota</taxon>
        <taxon>Flavobacteriia</taxon>
        <taxon>Flavobacteriales</taxon>
        <taxon>Flavobacteriaceae</taxon>
        <taxon>Kordia</taxon>
    </lineage>
</organism>
<evidence type="ECO:0000256" key="2">
    <source>
        <dbReference type="SAM" id="SignalP"/>
    </source>
</evidence>
<evidence type="ECO:0000259" key="3">
    <source>
        <dbReference type="Pfam" id="PF18962"/>
    </source>
</evidence>
<dbReference type="NCBIfam" id="TIGR04183">
    <property type="entry name" value="Por_Secre_tail"/>
    <property type="match status" value="1"/>
</dbReference>
<name>A0ABR7Q9D0_9FLAO</name>
<dbReference type="EMBL" id="JACGWS010000005">
    <property type="protein sequence ID" value="MBC8755165.1"/>
    <property type="molecule type" value="Genomic_DNA"/>
</dbReference>
<dbReference type="InterPro" id="IPR055015">
    <property type="entry name" value="GCX_COOH"/>
</dbReference>
<dbReference type="RefSeq" id="WP_187562209.1">
    <property type="nucleotide sequence ID" value="NZ_JACGWS010000005.1"/>
</dbReference>
<dbReference type="InterPro" id="IPR026444">
    <property type="entry name" value="Secre_tail"/>
</dbReference>
<dbReference type="SUPFAM" id="SSF50939">
    <property type="entry name" value="Sialidases"/>
    <property type="match status" value="1"/>
</dbReference>
<evidence type="ECO:0000313" key="5">
    <source>
        <dbReference type="Proteomes" id="UP000619238"/>
    </source>
</evidence>
<keyword evidence="1 2" id="KW-0732">Signal</keyword>
<protein>
    <submittedName>
        <fullName evidence="4">T9SS type A sorting domain-containing protein</fullName>
    </submittedName>
</protein>